<protein>
    <submittedName>
        <fullName evidence="2">Unannotated protein</fullName>
    </submittedName>
</protein>
<accession>A0A6J7GT78</accession>
<dbReference type="InterPro" id="IPR012551">
    <property type="entry name" value="DUF1707_SHOCT-like"/>
</dbReference>
<reference evidence="2" key="1">
    <citation type="submission" date="2020-05" db="EMBL/GenBank/DDBJ databases">
        <authorList>
            <person name="Chiriac C."/>
            <person name="Salcher M."/>
            <person name="Ghai R."/>
            <person name="Kavagutti S V."/>
        </authorList>
    </citation>
    <scope>NUCLEOTIDE SEQUENCE</scope>
</reference>
<dbReference type="AlphaFoldDB" id="A0A6J7GT78"/>
<dbReference type="Pfam" id="PF08044">
    <property type="entry name" value="DUF1707"/>
    <property type="match status" value="1"/>
</dbReference>
<dbReference type="PANTHER" id="PTHR40763:SF5">
    <property type="entry name" value="MEMBRANE PROTEIN"/>
    <property type="match status" value="1"/>
</dbReference>
<name>A0A6J7GT78_9ZZZZ</name>
<feature type="domain" description="DUF1707" evidence="1">
    <location>
        <begin position="13"/>
        <end position="65"/>
    </location>
</feature>
<evidence type="ECO:0000313" key="2">
    <source>
        <dbReference type="EMBL" id="CAB4906639.1"/>
    </source>
</evidence>
<sequence length="199" mass="21519">MVRGLRTGGHRHIRISDADRELAGARLRSSLDDGRISLLEYEERLESVYAAIYATDLRRPLAELPGADDLIRAVGESSGPEPTVLRVGAAGLQRTGRWVVPARLHLQGGMGSVVLDFCKADIRQPITEIDLKLGTGSVTLRLPDGATADVDGVVANVGAVTSRVASQRRESAPHFVVSGRTRIGSVHVQRRRKIAGMWI</sequence>
<proteinExistence type="predicted"/>
<dbReference type="PANTHER" id="PTHR40763">
    <property type="entry name" value="MEMBRANE PROTEIN-RELATED"/>
    <property type="match status" value="1"/>
</dbReference>
<organism evidence="2">
    <name type="scientific">freshwater metagenome</name>
    <dbReference type="NCBI Taxonomy" id="449393"/>
    <lineage>
        <taxon>unclassified sequences</taxon>
        <taxon>metagenomes</taxon>
        <taxon>ecological metagenomes</taxon>
    </lineage>
</organism>
<dbReference type="EMBL" id="CAFBMK010000037">
    <property type="protein sequence ID" value="CAB4906639.1"/>
    <property type="molecule type" value="Genomic_DNA"/>
</dbReference>
<gene>
    <name evidence="2" type="ORF">UFOPK3564_00930</name>
</gene>
<evidence type="ECO:0000259" key="1">
    <source>
        <dbReference type="Pfam" id="PF08044"/>
    </source>
</evidence>